<dbReference type="PROSITE" id="PS50096">
    <property type="entry name" value="IQ"/>
    <property type="match status" value="4"/>
</dbReference>
<dbReference type="Gene3D" id="1.20.5.190">
    <property type="match status" value="1"/>
</dbReference>
<dbReference type="EMBL" id="DAKRPA010000229">
    <property type="protein sequence ID" value="DAZ94869.1"/>
    <property type="molecule type" value="Genomic_DNA"/>
</dbReference>
<dbReference type="CDD" id="cd23767">
    <property type="entry name" value="IQCD"/>
    <property type="match status" value="1"/>
</dbReference>
<sequence length="406" mass="47196">MKMTYGYTMQLTCSNVVSTIVTTRPTAQRDERPRGGTNIVVGGVPPSPVSNQEPQHVYAQGCNPKKVKRKGRYQAQLPAFRRSLPALPIPVHRLNEELRKERDAFMKQLHKERMDKFQLETWAATKIQAVYRGFHARPRVISYKTRQRFNTIGSIRLDLTGMQETLEQASPRRAGSPTKSVSLVKEGSPDWRTDIRDRANMKKDVRTRKERMNQAATRIQSCIRRFLARLGFRRRLHRRTDEIYLRAILTIQKVFRGYALRSKILRAVAKLQSESALQIQSLIRGIQARERVCVLMFEKKCDEKRQAGEPLQFTLPPRFHSVQRFSPIKVLYEHRKTKASLEFKSAKWREDRLYLAIHVRINRSISCFHISERNHFCPCCRKSPFGCPAVDLSCCNGNRSLRTCRD</sequence>
<evidence type="ECO:0000313" key="2">
    <source>
        <dbReference type="Proteomes" id="UP001146120"/>
    </source>
</evidence>
<protein>
    <submittedName>
        <fullName evidence="1">Uncharacterized protein</fullName>
    </submittedName>
</protein>
<gene>
    <name evidence="1" type="ORF">N0F65_008171</name>
</gene>
<accession>A0AAV2YNF4</accession>
<keyword evidence="2" id="KW-1185">Reference proteome</keyword>
<reference evidence="1" key="1">
    <citation type="submission" date="2022-11" db="EMBL/GenBank/DDBJ databases">
        <authorList>
            <person name="Morgan W.R."/>
            <person name="Tartar A."/>
        </authorList>
    </citation>
    <scope>NUCLEOTIDE SEQUENCE</scope>
    <source>
        <strain evidence="1">ARSEF 373</strain>
    </source>
</reference>
<dbReference type="InterPro" id="IPR000048">
    <property type="entry name" value="IQ_motif_EF-hand-BS"/>
</dbReference>
<dbReference type="SMART" id="SM00015">
    <property type="entry name" value="IQ"/>
    <property type="match status" value="4"/>
</dbReference>
<reference evidence="1" key="2">
    <citation type="journal article" date="2023" name="Microbiol Resour">
        <title>Decontamination and Annotation of the Draft Genome Sequence of the Oomycete Lagenidium giganteum ARSEF 373.</title>
        <authorList>
            <person name="Morgan W.R."/>
            <person name="Tartar A."/>
        </authorList>
    </citation>
    <scope>NUCLEOTIDE SEQUENCE</scope>
    <source>
        <strain evidence="1">ARSEF 373</strain>
    </source>
</reference>
<dbReference type="Pfam" id="PF00612">
    <property type="entry name" value="IQ"/>
    <property type="match status" value="3"/>
</dbReference>
<proteinExistence type="predicted"/>
<dbReference type="AlphaFoldDB" id="A0AAV2YNF4"/>
<organism evidence="1 2">
    <name type="scientific">Lagenidium giganteum</name>
    <dbReference type="NCBI Taxonomy" id="4803"/>
    <lineage>
        <taxon>Eukaryota</taxon>
        <taxon>Sar</taxon>
        <taxon>Stramenopiles</taxon>
        <taxon>Oomycota</taxon>
        <taxon>Peronosporomycetes</taxon>
        <taxon>Pythiales</taxon>
        <taxon>Pythiaceae</taxon>
    </lineage>
</organism>
<name>A0AAV2YNF4_9STRA</name>
<dbReference type="Proteomes" id="UP001146120">
    <property type="component" value="Unassembled WGS sequence"/>
</dbReference>
<evidence type="ECO:0000313" key="1">
    <source>
        <dbReference type="EMBL" id="DAZ94869.1"/>
    </source>
</evidence>
<comment type="caution">
    <text evidence="1">The sequence shown here is derived from an EMBL/GenBank/DDBJ whole genome shotgun (WGS) entry which is preliminary data.</text>
</comment>